<dbReference type="GO" id="GO:0046872">
    <property type="term" value="F:metal ion binding"/>
    <property type="evidence" value="ECO:0007669"/>
    <property type="project" value="UniProtKB-KW"/>
</dbReference>
<dbReference type="InterPro" id="IPR009010">
    <property type="entry name" value="Asp_de-COase-like_dom_sf"/>
</dbReference>
<dbReference type="GO" id="GO:0051539">
    <property type="term" value="F:4 iron, 4 sulfur cluster binding"/>
    <property type="evidence" value="ECO:0007669"/>
    <property type="project" value="UniProtKB-KW"/>
</dbReference>
<evidence type="ECO:0000256" key="6">
    <source>
        <dbReference type="ARBA" id="ARBA00022723"/>
    </source>
</evidence>
<dbReference type="Gene3D" id="1.10.10.1100">
    <property type="entry name" value="BFD-like [2Fe-2S]-binding domain"/>
    <property type="match status" value="1"/>
</dbReference>
<dbReference type="InterPro" id="IPR041854">
    <property type="entry name" value="BFD-like_2Fe2S-bd_dom_sf"/>
</dbReference>
<keyword evidence="10" id="KW-0534">Nitrate assimilation</keyword>
<feature type="domain" description="4Fe-4S Mo/W bis-MGD-type" evidence="11">
    <location>
        <begin position="1"/>
        <end position="57"/>
    </location>
</feature>
<keyword evidence="6" id="KW-0479">Metal-binding</keyword>
<dbReference type="GO" id="GO:0045333">
    <property type="term" value="P:cellular respiration"/>
    <property type="evidence" value="ECO:0007669"/>
    <property type="project" value="UniProtKB-ARBA"/>
</dbReference>
<keyword evidence="4" id="KW-0004">4Fe-4S</keyword>
<evidence type="ECO:0000256" key="1">
    <source>
        <dbReference type="ARBA" id="ARBA00001942"/>
    </source>
</evidence>
<dbReference type="GO" id="GO:1990204">
    <property type="term" value="C:oxidoreductase complex"/>
    <property type="evidence" value="ECO:0007669"/>
    <property type="project" value="UniProtKB-ARBA"/>
</dbReference>
<dbReference type="EMBL" id="JAVDQZ010000003">
    <property type="protein sequence ID" value="MDR6425968.1"/>
    <property type="molecule type" value="Genomic_DNA"/>
</dbReference>
<keyword evidence="8" id="KW-0408">Iron</keyword>
<evidence type="ECO:0000256" key="4">
    <source>
        <dbReference type="ARBA" id="ARBA00022485"/>
    </source>
</evidence>
<protein>
    <submittedName>
        <fullName evidence="12">Assimilatory nitrate reductase catalytic subunit</fullName>
    </submittedName>
</protein>
<dbReference type="InterPro" id="IPR041957">
    <property type="entry name" value="CT_Nitrate-R-NapA-like"/>
</dbReference>
<dbReference type="PROSITE" id="PS51669">
    <property type="entry name" value="4FE4S_MOW_BIS_MGD"/>
    <property type="match status" value="1"/>
</dbReference>
<dbReference type="Gene3D" id="3.40.50.740">
    <property type="match status" value="1"/>
</dbReference>
<proteinExistence type="inferred from homology"/>
<keyword evidence="7" id="KW-0560">Oxidoreductase</keyword>
<evidence type="ECO:0000256" key="8">
    <source>
        <dbReference type="ARBA" id="ARBA00023004"/>
    </source>
</evidence>
<comment type="cofactor">
    <cofactor evidence="1">
        <name>Mo-bis(molybdopterin guanine dinucleotide)</name>
        <dbReference type="ChEBI" id="CHEBI:60539"/>
    </cofactor>
</comment>
<reference evidence="12" key="1">
    <citation type="submission" date="2023-07" db="EMBL/GenBank/DDBJ databases">
        <title>Sorghum-associated microbial communities from plants grown in Nebraska, USA.</title>
        <authorList>
            <person name="Schachtman D."/>
        </authorList>
    </citation>
    <scope>NUCLEOTIDE SEQUENCE</scope>
    <source>
        <strain evidence="12">DS2114</strain>
    </source>
</reference>
<dbReference type="SUPFAM" id="SSF50692">
    <property type="entry name" value="ADC-like"/>
    <property type="match status" value="1"/>
</dbReference>
<dbReference type="Pfam" id="PF00384">
    <property type="entry name" value="Molybdopterin"/>
    <property type="match status" value="1"/>
</dbReference>
<dbReference type="GO" id="GO:0042128">
    <property type="term" value="P:nitrate assimilation"/>
    <property type="evidence" value="ECO:0007669"/>
    <property type="project" value="UniProtKB-KW"/>
</dbReference>
<dbReference type="InterPro" id="IPR006657">
    <property type="entry name" value="MoPterin_dinucl-bd_dom"/>
</dbReference>
<dbReference type="GO" id="GO:0016491">
    <property type="term" value="F:oxidoreductase activity"/>
    <property type="evidence" value="ECO:0007669"/>
    <property type="project" value="UniProtKB-KW"/>
</dbReference>
<comment type="cofactor">
    <cofactor evidence="2">
        <name>[4Fe-4S] cluster</name>
        <dbReference type="ChEBI" id="CHEBI:49883"/>
    </cofactor>
</comment>
<comment type="caution">
    <text evidence="12">The sequence shown here is derived from an EMBL/GenBank/DDBJ whole genome shotgun (WGS) entry which is preliminary data.</text>
</comment>
<evidence type="ECO:0000256" key="3">
    <source>
        <dbReference type="ARBA" id="ARBA00008747"/>
    </source>
</evidence>
<dbReference type="Gene3D" id="3.40.228.10">
    <property type="entry name" value="Dimethylsulfoxide Reductase, domain 2"/>
    <property type="match status" value="1"/>
</dbReference>
<dbReference type="InterPro" id="IPR007419">
    <property type="entry name" value="BFD-like_2Fe2S-bd_dom"/>
</dbReference>
<dbReference type="SMART" id="SM00926">
    <property type="entry name" value="Molybdop_Fe4S4"/>
    <property type="match status" value="1"/>
</dbReference>
<dbReference type="CDD" id="cd02754">
    <property type="entry name" value="MopB_Nitrate-R-NapA-like"/>
    <property type="match status" value="1"/>
</dbReference>
<dbReference type="PANTHER" id="PTHR43105">
    <property type="entry name" value="RESPIRATORY NITRATE REDUCTASE"/>
    <property type="match status" value="1"/>
</dbReference>
<comment type="similarity">
    <text evidence="3">Belongs to the prokaryotic molybdopterin-containing oxidoreductase family. NasA/NapA/NarB subfamily.</text>
</comment>
<dbReference type="InterPro" id="IPR006963">
    <property type="entry name" value="Mopterin_OxRdtase_4Fe-4S_dom"/>
</dbReference>
<dbReference type="PANTHER" id="PTHR43105:SF9">
    <property type="entry name" value="NADPH-FE(3+) OXIDOREDUCTASE SUBUNIT ALPHA"/>
    <property type="match status" value="1"/>
</dbReference>
<dbReference type="Pfam" id="PF04879">
    <property type="entry name" value="Molybdop_Fe4S4"/>
    <property type="match status" value="1"/>
</dbReference>
<evidence type="ECO:0000313" key="12">
    <source>
        <dbReference type="EMBL" id="MDR6425968.1"/>
    </source>
</evidence>
<evidence type="ECO:0000256" key="9">
    <source>
        <dbReference type="ARBA" id="ARBA00023014"/>
    </source>
</evidence>
<evidence type="ECO:0000256" key="7">
    <source>
        <dbReference type="ARBA" id="ARBA00023002"/>
    </source>
</evidence>
<dbReference type="Gene3D" id="2.20.25.90">
    <property type="entry name" value="ADC-like domains"/>
    <property type="match status" value="1"/>
</dbReference>
<organism evidence="12 13">
    <name type="scientific">Variovorax paradoxus</name>
    <dbReference type="NCBI Taxonomy" id="34073"/>
    <lineage>
        <taxon>Bacteria</taxon>
        <taxon>Pseudomonadati</taxon>
        <taxon>Pseudomonadota</taxon>
        <taxon>Betaproteobacteria</taxon>
        <taxon>Burkholderiales</taxon>
        <taxon>Comamonadaceae</taxon>
        <taxon>Variovorax</taxon>
    </lineage>
</organism>
<evidence type="ECO:0000259" key="11">
    <source>
        <dbReference type="PROSITE" id="PS51669"/>
    </source>
</evidence>
<name>A0AAE3XUN0_VARPD</name>
<dbReference type="CDD" id="cd02791">
    <property type="entry name" value="MopB_CT_Nitrate-R-NapA-like"/>
    <property type="match status" value="1"/>
</dbReference>
<keyword evidence="9" id="KW-0411">Iron-sulfur</keyword>
<dbReference type="InterPro" id="IPR006656">
    <property type="entry name" value="Mopterin_OxRdtase"/>
</dbReference>
<dbReference type="Gene3D" id="2.40.40.20">
    <property type="match status" value="1"/>
</dbReference>
<gene>
    <name evidence="12" type="ORF">J2738_002101</name>
</gene>
<dbReference type="SUPFAM" id="SSF53706">
    <property type="entry name" value="Formate dehydrogenase/DMSO reductase, domains 1-3"/>
    <property type="match status" value="1"/>
</dbReference>
<evidence type="ECO:0000256" key="10">
    <source>
        <dbReference type="ARBA" id="ARBA00023063"/>
    </source>
</evidence>
<dbReference type="FunFam" id="3.40.228.10:FF:000002">
    <property type="entry name" value="Formate dehydrogenase subunit alpha"/>
    <property type="match status" value="1"/>
</dbReference>
<dbReference type="GO" id="GO:0043546">
    <property type="term" value="F:molybdopterin cofactor binding"/>
    <property type="evidence" value="ECO:0007669"/>
    <property type="project" value="InterPro"/>
</dbReference>
<dbReference type="Proteomes" id="UP001184828">
    <property type="component" value="Unassembled WGS sequence"/>
</dbReference>
<evidence type="ECO:0000256" key="2">
    <source>
        <dbReference type="ARBA" id="ARBA00001966"/>
    </source>
</evidence>
<dbReference type="RefSeq" id="WP_192323551.1">
    <property type="nucleotide sequence ID" value="NZ_JAUSRU010000002.1"/>
</dbReference>
<dbReference type="InterPro" id="IPR006655">
    <property type="entry name" value="Mopterin_OxRdtase_prok_CS"/>
</dbReference>
<dbReference type="Pfam" id="PF01568">
    <property type="entry name" value="Molydop_binding"/>
    <property type="match status" value="1"/>
</dbReference>
<keyword evidence="5" id="KW-0500">Molybdenum</keyword>
<dbReference type="AlphaFoldDB" id="A0AAE3XUN0"/>
<accession>A0AAE3XUN0</accession>
<dbReference type="Pfam" id="PF04324">
    <property type="entry name" value="Fer2_BFD"/>
    <property type="match status" value="1"/>
</dbReference>
<dbReference type="GO" id="GO:0016020">
    <property type="term" value="C:membrane"/>
    <property type="evidence" value="ECO:0007669"/>
    <property type="project" value="TreeGrafter"/>
</dbReference>
<dbReference type="PROSITE" id="PS00490">
    <property type="entry name" value="MOLYBDOPTERIN_PROK_2"/>
    <property type="match status" value="1"/>
</dbReference>
<evidence type="ECO:0000313" key="13">
    <source>
        <dbReference type="Proteomes" id="UP001184828"/>
    </source>
</evidence>
<evidence type="ECO:0000256" key="5">
    <source>
        <dbReference type="ARBA" id="ARBA00022505"/>
    </source>
</evidence>
<dbReference type="InterPro" id="IPR050123">
    <property type="entry name" value="Prok_molybdopt-oxidoreductase"/>
</dbReference>
<sequence length="931" mass="100205">MAETRSTCPYCGVGCGVVIESDGAQITGVRGDPDHPANFGRLCTKGSTLHLTATATVTRQTRLLQPMRRTERGAAPEAIGWNGALDIAVGKFDQVIRDHGPDAVGFYVSGQLLTEDYYVFNKLTKGLIGTNNIDTNSRLCMSSAVAGYKQTLGADAPPACYDDLKHAQCLFIVGSNAAWAHPILFRRIEDAKAVNPELKIIVADPRRTDTVEIADLFLPIQPGTDVMLFNGMLHLMLWEGWTDNGYIAAHTSGFDALKTTVRECTPDKVAQICGISKDDLLAAARLFATSPATLSLYCQGLNQSSSGTAKNAALINLHLATGQIGKPGAGPFSLTGQPNAMGGREVGGLANLLSAHRDLANPAHRAEVAALWNVPSVPEKPGKTAVEMFQAAADGEIRALWIACTNPAQSMPDQATVRRALERAEFVVVQEAFSTTATCAFADLLLPATTWGEKEGTVTNSERRISRVRPAVAAPGEARHDWSIAVDFARRLEQRLGRADTLFPYDSAERVWNEHRESTRGRDLDITGMSYAMLDSAGPQQWPLKEGEASGRARLYEDGIFPTPDGRARFVDTVYKPVAEAREARYPFSLNTGRLRDQWHGMSRTGTVGRLFGHVAEPVVQMNAQDMARRQLKDGDLVHLTSKRGSILLPVQASAEIGLSQAFVAMHWGEEYLSGCSSTGTPLAGINALTTSAFCPTSKQPELKHTPVKILKAELPWSLLAMAWLPPDAALAAHQALKPMMAMFPFATCVPFSGNAPGEERSGILFRAAAHDAPADETIDRIEGLLGLRGSDALRYADRRRGQRRVARLVRRADGNAGLEAFLLGGDTSAEAWIGTLLREEIPAQTYGRLLLSPGARAPVAVQSRGHPVCTCFNVTDLAIQAELGRCTGTPDERLAALQGALKCGTNCGSCLPELKRMVRATPAETVAEGA</sequence>